<evidence type="ECO:0000313" key="3">
    <source>
        <dbReference type="EMBL" id="MFD2235111.1"/>
    </source>
</evidence>
<proteinExistence type="predicted"/>
<dbReference type="RefSeq" id="WP_377317985.1">
    <property type="nucleotide sequence ID" value="NZ_JBHUIY010000036.1"/>
</dbReference>
<keyword evidence="4" id="KW-1185">Reference proteome</keyword>
<keyword evidence="1" id="KW-1133">Transmembrane helix</keyword>
<protein>
    <submittedName>
        <fullName evidence="3">DUF2760 domain-containing protein</fullName>
    </submittedName>
</protein>
<feature type="domain" description="DUF2760" evidence="2">
    <location>
        <begin position="93"/>
        <end position="215"/>
    </location>
</feature>
<comment type="caution">
    <text evidence="3">The sequence shown here is derived from an EMBL/GenBank/DDBJ whole genome shotgun (WGS) entry which is preliminary data.</text>
</comment>
<dbReference type="InterPro" id="IPR021212">
    <property type="entry name" value="DUF2760"/>
</dbReference>
<feature type="transmembrane region" description="Helical" evidence="1">
    <location>
        <begin position="36"/>
        <end position="54"/>
    </location>
</feature>
<dbReference type="Proteomes" id="UP001597296">
    <property type="component" value="Unassembled WGS sequence"/>
</dbReference>
<dbReference type="EMBL" id="JBHUIY010000036">
    <property type="protein sequence ID" value="MFD2235111.1"/>
    <property type="molecule type" value="Genomic_DNA"/>
</dbReference>
<gene>
    <name evidence="3" type="ORF">ACFSNB_14960</name>
</gene>
<sequence length="217" mass="22106">MRIVTISLAVLVLVLAGLAAVPADLFGAAADLAPRLLSLAAALAALALAGVSLLRPRPSAPLVVPAAPAPAPVAASLTPPPAPAAPAPRAEAEIVALLGLLQDKGRLIDFLMDDVTGYDDAQVGAAARVLHQGCKAALAEHFGIVAVVDQAEGSRVTVPAAHAPDEFRLVGRIGGQPPFTGVLVHHGWKVEWVKLPRLVAGDPDRLPTLAPAEIELG</sequence>
<organism evidence="3 4">
    <name type="scientific">Phaeospirillum tilakii</name>
    <dbReference type="NCBI Taxonomy" id="741673"/>
    <lineage>
        <taxon>Bacteria</taxon>
        <taxon>Pseudomonadati</taxon>
        <taxon>Pseudomonadota</taxon>
        <taxon>Alphaproteobacteria</taxon>
        <taxon>Rhodospirillales</taxon>
        <taxon>Rhodospirillaceae</taxon>
        <taxon>Phaeospirillum</taxon>
    </lineage>
</organism>
<evidence type="ECO:0000259" key="2">
    <source>
        <dbReference type="Pfam" id="PF10816"/>
    </source>
</evidence>
<keyword evidence="1" id="KW-0472">Membrane</keyword>
<accession>A0ABW5CDY1</accession>
<evidence type="ECO:0000256" key="1">
    <source>
        <dbReference type="SAM" id="Phobius"/>
    </source>
</evidence>
<reference evidence="4" key="1">
    <citation type="journal article" date="2019" name="Int. J. Syst. Evol. Microbiol.">
        <title>The Global Catalogue of Microorganisms (GCM) 10K type strain sequencing project: providing services to taxonomists for standard genome sequencing and annotation.</title>
        <authorList>
            <consortium name="The Broad Institute Genomics Platform"/>
            <consortium name="The Broad Institute Genome Sequencing Center for Infectious Disease"/>
            <person name="Wu L."/>
            <person name="Ma J."/>
        </authorList>
    </citation>
    <scope>NUCLEOTIDE SEQUENCE [LARGE SCALE GENOMIC DNA]</scope>
    <source>
        <strain evidence="4">KCTC 15012</strain>
    </source>
</reference>
<name>A0ABW5CDY1_9PROT</name>
<keyword evidence="1" id="KW-0812">Transmembrane</keyword>
<evidence type="ECO:0000313" key="4">
    <source>
        <dbReference type="Proteomes" id="UP001597296"/>
    </source>
</evidence>
<dbReference type="Pfam" id="PF10816">
    <property type="entry name" value="DUF2760"/>
    <property type="match status" value="1"/>
</dbReference>